<evidence type="ECO:0000313" key="1">
    <source>
        <dbReference type="EMBL" id="ABJ01895.1"/>
    </source>
</evidence>
<dbReference type="HOGENOM" id="CLU_161913_0_0_6"/>
<protein>
    <recommendedName>
        <fullName evidence="3">Anti-repressor protein</fullName>
    </recommendedName>
</protein>
<dbReference type="Proteomes" id="UP000008216">
    <property type="component" value="Chromosome"/>
</dbReference>
<sequence length="126" mass="14549">MDRKAVNTNRYYLSGNLQNVLDSKQIICYCINIQLLHGEDKMQQYHYPLEDGFTERIHTPGGVRSLVEGSHLMKLLRDLDKDGFNVDGPLAELTALINYVTSSQMSMRDLQTHLDYCAEQLRKQTR</sequence>
<accession>A0A0H2Z1A1</accession>
<dbReference type="AlphaFoldDB" id="A0A0H2Z1A1"/>
<reference evidence="1 2" key="1">
    <citation type="journal article" date="2007" name="J. Bacteriol.">
        <title>The genome sequence of avian pathogenic Escherichia coli strain O1:K1:H7 shares strong similarities with human extraintestinal pathogenic E. coli genomes.</title>
        <authorList>
            <person name="Johnson T.J."/>
            <person name="Kariyawasam S."/>
            <person name="Wannemuehler Y."/>
            <person name="Mangiamele P."/>
            <person name="Johnson S.J."/>
            <person name="Doetkott C."/>
            <person name="Skyberg J.A."/>
            <person name="Lynne A.M."/>
            <person name="Johnson J.R."/>
            <person name="Nolan L.K."/>
        </authorList>
    </citation>
    <scope>NUCLEOTIDE SEQUENCE [LARGE SCALE GENOMIC DNA]</scope>
    <source>
        <strain evidence="1">APEC O1</strain>
    </source>
</reference>
<organism evidence="1 2">
    <name type="scientific">Escherichia coli O1:K1 / APEC</name>
    <dbReference type="NCBI Taxonomy" id="405955"/>
    <lineage>
        <taxon>Bacteria</taxon>
        <taxon>Pseudomonadati</taxon>
        <taxon>Pseudomonadota</taxon>
        <taxon>Gammaproteobacteria</taxon>
        <taxon>Enterobacterales</taxon>
        <taxon>Enterobacteriaceae</taxon>
        <taxon>Escherichia</taxon>
    </lineage>
</organism>
<dbReference type="EMBL" id="CP000468">
    <property type="protein sequence ID" value="ABJ01895.1"/>
    <property type="molecule type" value="Genomic_DNA"/>
</dbReference>
<evidence type="ECO:0000313" key="2">
    <source>
        <dbReference type="Proteomes" id="UP000008216"/>
    </source>
</evidence>
<evidence type="ECO:0008006" key="3">
    <source>
        <dbReference type="Google" id="ProtNLM"/>
    </source>
</evidence>
<dbReference type="KEGG" id="ecv:APECO1_4057"/>
<keyword evidence="2" id="KW-1185">Reference proteome</keyword>
<proteinExistence type="predicted"/>
<gene>
    <name evidence="1" type="ORF">APECO1_4057</name>
</gene>
<name>A0A0H2Z1A1_ECOK1</name>